<dbReference type="InterPro" id="IPR000157">
    <property type="entry name" value="TIR_dom"/>
</dbReference>
<sequence length="230" mass="25310">MPDVFVNYRSGDGDQAAATIEEALTHRFGTDRIYRASKSIAPGEPFDSDLIRGVRRSGVLLALIGPGWAEHPALGKDSDWVSREIQEAFLCDIRVIPVLIGRRTERPVRDDLPRPLRKLADCQSLRYDDRNKEYDLKQLGDWLARLVPELAEADRESAQASESGSGTHNTARDVRGPSVQTGTFSGGVVHIGPSKRSVRMGDGGNYVEGDNSGGIRQTFHRDPGQEDDGR</sequence>
<accession>A0ABU3LZB1</accession>
<evidence type="ECO:0000259" key="2">
    <source>
        <dbReference type="PROSITE" id="PS50104"/>
    </source>
</evidence>
<evidence type="ECO:0000313" key="4">
    <source>
        <dbReference type="Proteomes" id="UP001257948"/>
    </source>
</evidence>
<organism evidence="3 4">
    <name type="scientific">Streptomyces justiciae</name>
    <dbReference type="NCBI Taxonomy" id="2780140"/>
    <lineage>
        <taxon>Bacteria</taxon>
        <taxon>Bacillati</taxon>
        <taxon>Actinomycetota</taxon>
        <taxon>Actinomycetes</taxon>
        <taxon>Kitasatosporales</taxon>
        <taxon>Streptomycetaceae</taxon>
        <taxon>Streptomyces</taxon>
    </lineage>
</organism>
<feature type="compositionally biased region" description="Basic and acidic residues" evidence="1">
    <location>
        <begin position="219"/>
        <end position="230"/>
    </location>
</feature>
<dbReference type="SUPFAM" id="SSF52200">
    <property type="entry name" value="Toll/Interleukin receptor TIR domain"/>
    <property type="match status" value="1"/>
</dbReference>
<reference evidence="4" key="1">
    <citation type="submission" date="2023-07" db="EMBL/GenBank/DDBJ databases">
        <title>Draft genome sequence of the endophytic actinobacterium Streptomyces justiciae WPN32, a potential antibiotic producer.</title>
        <authorList>
            <person name="Yasawong M."/>
            <person name="Pana W."/>
            <person name="Ganta P."/>
            <person name="Santapan N."/>
            <person name="Songngamsuk T."/>
            <person name="Phatcharaharikarn M."/>
            <person name="Kerdtoob S."/>
            <person name="Nantapong N."/>
        </authorList>
    </citation>
    <scope>NUCLEOTIDE SEQUENCE [LARGE SCALE GENOMIC DNA]</scope>
    <source>
        <strain evidence="4">WPN32</strain>
    </source>
</reference>
<feature type="compositionally biased region" description="Polar residues" evidence="1">
    <location>
        <begin position="158"/>
        <end position="169"/>
    </location>
</feature>
<dbReference type="PROSITE" id="PS50104">
    <property type="entry name" value="TIR"/>
    <property type="match status" value="1"/>
</dbReference>
<comment type="caution">
    <text evidence="3">The sequence shown here is derived from an EMBL/GenBank/DDBJ whole genome shotgun (WGS) entry which is preliminary data.</text>
</comment>
<evidence type="ECO:0000313" key="3">
    <source>
        <dbReference type="EMBL" id="MDT7843877.1"/>
    </source>
</evidence>
<proteinExistence type="predicted"/>
<gene>
    <name evidence="3" type="ORF">RQC66_24450</name>
</gene>
<dbReference type="RefSeq" id="WP_314203401.1">
    <property type="nucleotide sequence ID" value="NZ_JAVTLL010000017.1"/>
</dbReference>
<keyword evidence="4" id="KW-1185">Reference proteome</keyword>
<dbReference type="Pfam" id="PF13676">
    <property type="entry name" value="TIR_2"/>
    <property type="match status" value="1"/>
</dbReference>
<protein>
    <submittedName>
        <fullName evidence="3">Toll/interleukin-1 receptor domain-containing protein</fullName>
    </submittedName>
</protein>
<name>A0ABU3LZB1_9ACTN</name>
<feature type="domain" description="TIR" evidence="2">
    <location>
        <begin position="1"/>
        <end position="150"/>
    </location>
</feature>
<keyword evidence="3" id="KW-0675">Receptor</keyword>
<feature type="region of interest" description="Disordered" evidence="1">
    <location>
        <begin position="153"/>
        <end position="230"/>
    </location>
</feature>
<dbReference type="EMBL" id="JAVTLL010000017">
    <property type="protein sequence ID" value="MDT7843877.1"/>
    <property type="molecule type" value="Genomic_DNA"/>
</dbReference>
<dbReference type="Proteomes" id="UP001257948">
    <property type="component" value="Unassembled WGS sequence"/>
</dbReference>
<dbReference type="Gene3D" id="3.40.50.10140">
    <property type="entry name" value="Toll/interleukin-1 receptor homology (TIR) domain"/>
    <property type="match status" value="1"/>
</dbReference>
<dbReference type="InterPro" id="IPR035897">
    <property type="entry name" value="Toll_tir_struct_dom_sf"/>
</dbReference>
<evidence type="ECO:0000256" key="1">
    <source>
        <dbReference type="SAM" id="MobiDB-lite"/>
    </source>
</evidence>